<dbReference type="EMBL" id="KN833000">
    <property type="protein sequence ID" value="KIM81151.1"/>
    <property type="molecule type" value="Genomic_DNA"/>
</dbReference>
<reference evidence="1 2" key="1">
    <citation type="submission" date="2014-04" db="EMBL/GenBank/DDBJ databases">
        <authorList>
            <consortium name="DOE Joint Genome Institute"/>
            <person name="Kuo A."/>
            <person name="Tarkka M."/>
            <person name="Buscot F."/>
            <person name="Kohler A."/>
            <person name="Nagy L.G."/>
            <person name="Floudas D."/>
            <person name="Copeland A."/>
            <person name="Barry K.W."/>
            <person name="Cichocki N."/>
            <person name="Veneault-Fourrey C."/>
            <person name="LaButti K."/>
            <person name="Lindquist E.A."/>
            <person name="Lipzen A."/>
            <person name="Lundell T."/>
            <person name="Morin E."/>
            <person name="Murat C."/>
            <person name="Sun H."/>
            <person name="Tunlid A."/>
            <person name="Henrissat B."/>
            <person name="Grigoriev I.V."/>
            <person name="Hibbett D.S."/>
            <person name="Martin F."/>
            <person name="Nordberg H.P."/>
            <person name="Cantor M.N."/>
            <person name="Hua S.X."/>
        </authorList>
    </citation>
    <scope>NUCLEOTIDE SEQUENCE [LARGE SCALE GENOMIC DNA]</scope>
    <source>
        <strain evidence="1 2">F 1598</strain>
    </source>
</reference>
<proteinExistence type="predicted"/>
<organism evidence="1 2">
    <name type="scientific">Piloderma croceum (strain F 1598)</name>
    <dbReference type="NCBI Taxonomy" id="765440"/>
    <lineage>
        <taxon>Eukaryota</taxon>
        <taxon>Fungi</taxon>
        <taxon>Dikarya</taxon>
        <taxon>Basidiomycota</taxon>
        <taxon>Agaricomycotina</taxon>
        <taxon>Agaricomycetes</taxon>
        <taxon>Agaricomycetidae</taxon>
        <taxon>Atheliales</taxon>
        <taxon>Atheliaceae</taxon>
        <taxon>Piloderma</taxon>
    </lineage>
</organism>
<name>A0A0C3FPP9_PILCF</name>
<sequence length="163" mass="18243">MGSEQIPDNHPNPDLSNLLMKAAQEDRLTPELIQQTLGLSIIPNVERDATAYVNWSTTAVVEGPAPAQVWFAGAGYDRGISYSPDKIRDTRNIGNCYWWSNNPAIRTHPDVECCFWVKQLNGKLFIDIYMPNVGTVGIFAGKNYDGSFYGKGLWGFVDSLRRK</sequence>
<reference evidence="2" key="2">
    <citation type="submission" date="2015-01" db="EMBL/GenBank/DDBJ databases">
        <title>Evolutionary Origins and Diversification of the Mycorrhizal Mutualists.</title>
        <authorList>
            <consortium name="DOE Joint Genome Institute"/>
            <consortium name="Mycorrhizal Genomics Consortium"/>
            <person name="Kohler A."/>
            <person name="Kuo A."/>
            <person name="Nagy L.G."/>
            <person name="Floudas D."/>
            <person name="Copeland A."/>
            <person name="Barry K.W."/>
            <person name="Cichocki N."/>
            <person name="Veneault-Fourrey C."/>
            <person name="LaButti K."/>
            <person name="Lindquist E.A."/>
            <person name="Lipzen A."/>
            <person name="Lundell T."/>
            <person name="Morin E."/>
            <person name="Murat C."/>
            <person name="Riley R."/>
            <person name="Ohm R."/>
            <person name="Sun H."/>
            <person name="Tunlid A."/>
            <person name="Henrissat B."/>
            <person name="Grigoriev I.V."/>
            <person name="Hibbett D.S."/>
            <person name="Martin F."/>
        </authorList>
    </citation>
    <scope>NUCLEOTIDE SEQUENCE [LARGE SCALE GENOMIC DNA]</scope>
    <source>
        <strain evidence="2">F 1598</strain>
    </source>
</reference>
<accession>A0A0C3FPP9</accession>
<gene>
    <name evidence="1" type="ORF">PILCRDRAFT_821593</name>
</gene>
<dbReference type="HOGENOM" id="CLU_1722512_0_0_1"/>
<keyword evidence="2" id="KW-1185">Reference proteome</keyword>
<protein>
    <submittedName>
        <fullName evidence="1">Uncharacterized protein</fullName>
    </submittedName>
</protein>
<dbReference type="InParanoid" id="A0A0C3FPP9"/>
<evidence type="ECO:0000313" key="2">
    <source>
        <dbReference type="Proteomes" id="UP000054166"/>
    </source>
</evidence>
<dbReference type="AlphaFoldDB" id="A0A0C3FPP9"/>
<dbReference type="Proteomes" id="UP000054166">
    <property type="component" value="Unassembled WGS sequence"/>
</dbReference>
<evidence type="ECO:0000313" key="1">
    <source>
        <dbReference type="EMBL" id="KIM81151.1"/>
    </source>
</evidence>